<dbReference type="GeneID" id="119638567"/>
<name>A0A9C6DU71_9MUSC</name>
<proteinExistence type="predicted"/>
<protein>
    <submittedName>
        <fullName evidence="2">Uncharacterized protein LOC119638567</fullName>
    </submittedName>
</protein>
<evidence type="ECO:0000313" key="2">
    <source>
        <dbReference type="RefSeq" id="XP_037891363.1"/>
    </source>
</evidence>
<dbReference type="Proteomes" id="UP000092443">
    <property type="component" value="Unplaced"/>
</dbReference>
<evidence type="ECO:0000313" key="1">
    <source>
        <dbReference type="Proteomes" id="UP000092443"/>
    </source>
</evidence>
<keyword evidence="1" id="KW-1185">Reference proteome</keyword>
<dbReference type="Pfam" id="PF16037">
    <property type="entry name" value="DUF4790"/>
    <property type="match status" value="1"/>
</dbReference>
<dbReference type="RefSeq" id="XP_037891363.1">
    <property type="nucleotide sequence ID" value="XM_038035435.1"/>
</dbReference>
<dbReference type="KEGG" id="gfs:119638567"/>
<reference evidence="2" key="1">
    <citation type="submission" date="2025-08" db="UniProtKB">
        <authorList>
            <consortium name="RefSeq"/>
        </authorList>
    </citation>
    <scope>IDENTIFICATION</scope>
    <source>
        <tissue evidence="2">Whole body pupa</tissue>
    </source>
</reference>
<gene>
    <name evidence="2" type="primary">LOC119638567</name>
</gene>
<organism evidence="1 2">
    <name type="scientific">Glossina fuscipes</name>
    <dbReference type="NCBI Taxonomy" id="7396"/>
    <lineage>
        <taxon>Eukaryota</taxon>
        <taxon>Metazoa</taxon>
        <taxon>Ecdysozoa</taxon>
        <taxon>Arthropoda</taxon>
        <taxon>Hexapoda</taxon>
        <taxon>Insecta</taxon>
        <taxon>Pterygota</taxon>
        <taxon>Neoptera</taxon>
        <taxon>Endopterygota</taxon>
        <taxon>Diptera</taxon>
        <taxon>Brachycera</taxon>
        <taxon>Muscomorpha</taxon>
        <taxon>Hippoboscoidea</taxon>
        <taxon>Glossinidae</taxon>
        <taxon>Glossina</taxon>
    </lineage>
</organism>
<dbReference type="InterPro" id="IPR032004">
    <property type="entry name" value="DUF4790"/>
</dbReference>
<dbReference type="AlphaFoldDB" id="A0A9C6DU71"/>
<accession>A0A9C6DU71</accession>
<sequence>MSGNIQSEQDLTEAGKFYCIIHDIYTNPRPHEDKKDNSNHPSYRKIKLPYYVQCANRYENAKRAYENQFQREINKLIALQSTGYEAARMNRHLCITSIWPPLHSRHDIDYTHRHFFRLNRKERTRLQWIMTTNII</sequence>